<evidence type="ECO:0000313" key="2">
    <source>
        <dbReference type="EMBL" id="TWU24837.1"/>
    </source>
</evidence>
<reference evidence="2 3" key="1">
    <citation type="submission" date="2019-02" db="EMBL/GenBank/DDBJ databases">
        <title>Deep-cultivation of Planctomycetes and their phenomic and genomic characterization uncovers novel biology.</title>
        <authorList>
            <person name="Wiegand S."/>
            <person name="Jogler M."/>
            <person name="Boedeker C."/>
            <person name="Pinto D."/>
            <person name="Vollmers J."/>
            <person name="Rivas-Marin E."/>
            <person name="Kohn T."/>
            <person name="Peeters S.H."/>
            <person name="Heuer A."/>
            <person name="Rast P."/>
            <person name="Oberbeckmann S."/>
            <person name="Bunk B."/>
            <person name="Jeske O."/>
            <person name="Meyerdierks A."/>
            <person name="Storesund J.E."/>
            <person name="Kallscheuer N."/>
            <person name="Luecker S."/>
            <person name="Lage O.M."/>
            <person name="Pohl T."/>
            <person name="Merkel B.J."/>
            <person name="Hornburger P."/>
            <person name="Mueller R.-W."/>
            <person name="Bruemmer F."/>
            <person name="Labrenz M."/>
            <person name="Spormann A.M."/>
            <person name="Op Den Camp H."/>
            <person name="Overmann J."/>
            <person name="Amann R."/>
            <person name="Jetten M.S.M."/>
            <person name="Mascher T."/>
            <person name="Medema M.H."/>
            <person name="Devos D.P."/>
            <person name="Kaster A.-K."/>
            <person name="Ovreas L."/>
            <person name="Rohde M."/>
            <person name="Galperin M.Y."/>
            <person name="Jogler C."/>
        </authorList>
    </citation>
    <scope>NUCLEOTIDE SEQUENCE [LARGE SCALE GENOMIC DNA]</scope>
    <source>
        <strain evidence="2 3">Pla52o</strain>
    </source>
</reference>
<keyword evidence="1" id="KW-0732">Signal</keyword>
<dbReference type="OrthoDB" id="285580at2"/>
<dbReference type="Proteomes" id="UP000316304">
    <property type="component" value="Unassembled WGS sequence"/>
</dbReference>
<dbReference type="RefSeq" id="WP_146593589.1">
    <property type="nucleotide sequence ID" value="NZ_SJPT01000002.1"/>
</dbReference>
<dbReference type="AlphaFoldDB" id="A0A5C6CMN7"/>
<evidence type="ECO:0000256" key="1">
    <source>
        <dbReference type="SAM" id="SignalP"/>
    </source>
</evidence>
<name>A0A5C6CMN7_9BACT</name>
<accession>A0A5C6CMN7</accession>
<dbReference type="EMBL" id="SJPT01000002">
    <property type="protein sequence ID" value="TWU24837.1"/>
    <property type="molecule type" value="Genomic_DNA"/>
</dbReference>
<keyword evidence="3" id="KW-1185">Reference proteome</keyword>
<proteinExistence type="predicted"/>
<sequence precursor="true">MRLNHIAVVAALIATSTSVCFAQDAKQEAKKGETKEIRSSLSKEGSTTPCLGACTINFQKELGADFAYLIPLGSQIHQARITPDPVTIAVAARSLAAAEAATGKQAKVTASQVMAEAVDLAKMRGDAKELKAIAQLVTDATTKSELNQLVELAEDSAAEPGEASKSQYGDLTVINHTPHDLKIMVDGHVVGRVRSGRTRRMHVHAHAYHNHYDAYCMADGDLIRHANASGHNHDLTWHIDE</sequence>
<feature type="signal peptide" evidence="1">
    <location>
        <begin position="1"/>
        <end position="22"/>
    </location>
</feature>
<organism evidence="2 3">
    <name type="scientific">Novipirellula galeiformis</name>
    <dbReference type="NCBI Taxonomy" id="2528004"/>
    <lineage>
        <taxon>Bacteria</taxon>
        <taxon>Pseudomonadati</taxon>
        <taxon>Planctomycetota</taxon>
        <taxon>Planctomycetia</taxon>
        <taxon>Pirellulales</taxon>
        <taxon>Pirellulaceae</taxon>
        <taxon>Novipirellula</taxon>
    </lineage>
</organism>
<gene>
    <name evidence="2" type="ORF">Pla52o_11280</name>
</gene>
<evidence type="ECO:0000313" key="3">
    <source>
        <dbReference type="Proteomes" id="UP000316304"/>
    </source>
</evidence>
<comment type="caution">
    <text evidence="2">The sequence shown here is derived from an EMBL/GenBank/DDBJ whole genome shotgun (WGS) entry which is preliminary data.</text>
</comment>
<feature type="chain" id="PRO_5023076148" evidence="1">
    <location>
        <begin position="23"/>
        <end position="241"/>
    </location>
</feature>
<protein>
    <submittedName>
        <fullName evidence="2">Uncharacterized protein</fullName>
    </submittedName>
</protein>